<dbReference type="Pfam" id="PF14103">
    <property type="entry name" value="DUF4276"/>
    <property type="match status" value="1"/>
</dbReference>
<dbReference type="Proteomes" id="UP001317259">
    <property type="component" value="Unassembled WGS sequence"/>
</dbReference>
<sequence>MIEVNAFLTAEGNSDYDFLPVLLERALNRLCLPHRLAVAPVQVLRVSVQGQESRHEAVCRVARAAVAGMTLLFYHYDGSAAPDREERKYWAPLWETWKRHGPVRPLVRVVPVREMESWALSDLDVLRQVAGSSWQAKSVFEGDRLSRVECLSDPKRTLKDIVASGRRRRRAGREAGDYLTRIAELMRLDYLENVPSYRLWLSETFEALKELRLIRD</sequence>
<reference evidence="1 2" key="1">
    <citation type="submission" date="2022-04" db="EMBL/GenBank/DDBJ databases">
        <title>Genome draft of Actinomadura sp. ATCC 31491.</title>
        <authorList>
            <person name="Shi X."/>
            <person name="Du Y."/>
        </authorList>
    </citation>
    <scope>NUCLEOTIDE SEQUENCE [LARGE SCALE GENOMIC DNA]</scope>
    <source>
        <strain evidence="1 2">ATCC 31491</strain>
    </source>
</reference>
<keyword evidence="2" id="KW-1185">Reference proteome</keyword>
<dbReference type="InterPro" id="IPR025455">
    <property type="entry name" value="DUF4276"/>
</dbReference>
<accession>A0ABT0FKI1</accession>
<name>A0ABT0FKI1_9ACTN</name>
<comment type="caution">
    <text evidence="1">The sequence shown here is derived from an EMBL/GenBank/DDBJ whole genome shotgun (WGS) entry which is preliminary data.</text>
</comment>
<evidence type="ECO:0000313" key="1">
    <source>
        <dbReference type="EMBL" id="MCK2212796.1"/>
    </source>
</evidence>
<proteinExistence type="predicted"/>
<gene>
    <name evidence="1" type="ORF">MF672_003140</name>
</gene>
<dbReference type="EMBL" id="JAKRKC020000001">
    <property type="protein sequence ID" value="MCK2212796.1"/>
    <property type="molecule type" value="Genomic_DNA"/>
</dbReference>
<organism evidence="1 2">
    <name type="scientific">Actinomadura luzonensis</name>
    <dbReference type="NCBI Taxonomy" id="2805427"/>
    <lineage>
        <taxon>Bacteria</taxon>
        <taxon>Bacillati</taxon>
        <taxon>Actinomycetota</taxon>
        <taxon>Actinomycetes</taxon>
        <taxon>Streptosporangiales</taxon>
        <taxon>Thermomonosporaceae</taxon>
        <taxon>Actinomadura</taxon>
    </lineage>
</organism>
<evidence type="ECO:0000313" key="2">
    <source>
        <dbReference type="Proteomes" id="UP001317259"/>
    </source>
</evidence>
<protein>
    <submittedName>
        <fullName evidence="1">DUF4276 family protein</fullName>
    </submittedName>
</protein>
<dbReference type="RefSeq" id="WP_242373475.1">
    <property type="nucleotide sequence ID" value="NZ_JAKRKC020000001.1"/>
</dbReference>